<dbReference type="EMBL" id="MT162466">
    <property type="protein sequence ID" value="QIN96850.1"/>
    <property type="molecule type" value="Genomic_DNA"/>
</dbReference>
<protein>
    <submittedName>
        <fullName evidence="1">Single-stranded DNA-binding protein</fullName>
    </submittedName>
</protein>
<keyword evidence="2" id="KW-1185">Reference proteome</keyword>
<evidence type="ECO:0000313" key="1">
    <source>
        <dbReference type="EMBL" id="QIN96850.1"/>
    </source>
</evidence>
<keyword evidence="1" id="KW-0238">DNA-binding</keyword>
<name>A0A6G8R633_9CAUD</name>
<dbReference type="Proteomes" id="UP000502617">
    <property type="component" value="Segment"/>
</dbReference>
<dbReference type="Pfam" id="PF11056">
    <property type="entry name" value="UvsY"/>
    <property type="match status" value="1"/>
</dbReference>
<dbReference type="RefSeq" id="YP_010669230.1">
    <property type="nucleotide sequence ID" value="NC_070959.1"/>
</dbReference>
<organism evidence="1 2">
    <name type="scientific">Synechococcus phage S-N03</name>
    <dbReference type="NCBI Taxonomy" id="2718943"/>
    <lineage>
        <taxon>Viruses</taxon>
        <taxon>Duplodnaviria</taxon>
        <taxon>Heunggongvirae</taxon>
        <taxon>Uroviricota</taxon>
        <taxon>Caudoviricetes</taxon>
        <taxon>Pantevenvirales</taxon>
        <taxon>Kyanoviridae</taxon>
        <taxon>Huanghaivirus</taxon>
        <taxon>Huanghaivirus snothree</taxon>
    </lineage>
</organism>
<reference evidence="1 2" key="1">
    <citation type="submission" date="2020-03" db="EMBL/GenBank/DDBJ databases">
        <title>The Isolation and Genome Sequence of a Novel Cyanophage S-N03 from the Huanghai Sea, China.</title>
        <authorList>
            <person name="Jiang T."/>
        </authorList>
    </citation>
    <scope>NUCLEOTIDE SEQUENCE [LARGE SCALE GENOMIC DNA]</scope>
</reference>
<dbReference type="KEGG" id="vg:77945384"/>
<accession>A0A6G8R633</accession>
<dbReference type="GeneID" id="77945384"/>
<dbReference type="GO" id="GO:0003677">
    <property type="term" value="F:DNA binding"/>
    <property type="evidence" value="ECO:0007669"/>
    <property type="project" value="UniProtKB-KW"/>
</dbReference>
<evidence type="ECO:0000313" key="2">
    <source>
        <dbReference type="Proteomes" id="UP000502617"/>
    </source>
</evidence>
<dbReference type="InterPro" id="IPR021289">
    <property type="entry name" value="UvsY"/>
</dbReference>
<sequence>MDLNSIQEMWERDSKVDDILLDKASLKIPQLHQKYLTLLNEFKLLQKKKYFELKKLRHKKTLYYSGKLPPEEYAEKPFNYKVMKGDVPGWVEVDDDIQKVEMQYEYYQTVIDTLSEILKQVHQLSYNIKNAITWRTFTGGV</sequence>
<proteinExistence type="predicted"/>